<name>A0AA88GV06_NAELO</name>
<dbReference type="InterPro" id="IPR016137">
    <property type="entry name" value="RGS"/>
</dbReference>
<keyword evidence="1" id="KW-0472">Membrane</keyword>
<evidence type="ECO:0000313" key="4">
    <source>
        <dbReference type="Proteomes" id="UP000816034"/>
    </source>
</evidence>
<gene>
    <name evidence="3" type="ORF">C9374_013995</name>
</gene>
<feature type="transmembrane region" description="Helical" evidence="1">
    <location>
        <begin position="517"/>
        <end position="546"/>
    </location>
</feature>
<dbReference type="Gene3D" id="1.10.167.10">
    <property type="entry name" value="Regulator of G-protein Signalling 4, domain 2"/>
    <property type="match status" value="1"/>
</dbReference>
<organism evidence="3 4">
    <name type="scientific">Naegleria lovaniensis</name>
    <name type="common">Amoeba</name>
    <dbReference type="NCBI Taxonomy" id="51637"/>
    <lineage>
        <taxon>Eukaryota</taxon>
        <taxon>Discoba</taxon>
        <taxon>Heterolobosea</taxon>
        <taxon>Tetramitia</taxon>
        <taxon>Eutetramitia</taxon>
        <taxon>Vahlkampfiidae</taxon>
        <taxon>Naegleria</taxon>
    </lineage>
</organism>
<dbReference type="InterPro" id="IPR036305">
    <property type="entry name" value="RGS_sf"/>
</dbReference>
<accession>A0AA88GV06</accession>
<dbReference type="InterPro" id="IPR044926">
    <property type="entry name" value="RGS_subdomain_2"/>
</dbReference>
<dbReference type="GeneID" id="68106448"/>
<reference evidence="3 4" key="1">
    <citation type="journal article" date="2018" name="BMC Genomics">
        <title>The genome of Naegleria lovaniensis, the basis for a comparative approach to unravel pathogenicity factors of the human pathogenic amoeba N. fowleri.</title>
        <authorList>
            <person name="Liechti N."/>
            <person name="Schurch N."/>
            <person name="Bruggmann R."/>
            <person name="Wittwer M."/>
        </authorList>
    </citation>
    <scope>NUCLEOTIDE SEQUENCE [LARGE SCALE GENOMIC DNA]</scope>
    <source>
        <strain evidence="3 4">ATCC 30569</strain>
    </source>
</reference>
<feature type="transmembrane region" description="Helical" evidence="1">
    <location>
        <begin position="583"/>
        <end position="613"/>
    </location>
</feature>
<feature type="transmembrane region" description="Helical" evidence="1">
    <location>
        <begin position="457"/>
        <end position="478"/>
    </location>
</feature>
<dbReference type="Proteomes" id="UP000816034">
    <property type="component" value="Unassembled WGS sequence"/>
</dbReference>
<dbReference type="RefSeq" id="XP_044553427.1">
    <property type="nucleotide sequence ID" value="XM_044689932.1"/>
</dbReference>
<feature type="transmembrane region" description="Helical" evidence="1">
    <location>
        <begin position="16"/>
        <end position="36"/>
    </location>
</feature>
<feature type="transmembrane region" description="Helical" evidence="1">
    <location>
        <begin position="619"/>
        <end position="645"/>
    </location>
</feature>
<dbReference type="AlphaFoldDB" id="A0AA88GV06"/>
<dbReference type="EMBL" id="PYSW02000007">
    <property type="protein sequence ID" value="KAG2389435.1"/>
    <property type="molecule type" value="Genomic_DNA"/>
</dbReference>
<dbReference type="SUPFAM" id="SSF48097">
    <property type="entry name" value="Regulator of G-protein signaling, RGS"/>
    <property type="match status" value="1"/>
</dbReference>
<evidence type="ECO:0000259" key="2">
    <source>
        <dbReference type="Pfam" id="PF00615"/>
    </source>
</evidence>
<evidence type="ECO:0000313" key="3">
    <source>
        <dbReference type="EMBL" id="KAG2389435.1"/>
    </source>
</evidence>
<feature type="domain" description="RGS" evidence="2">
    <location>
        <begin position="760"/>
        <end position="840"/>
    </location>
</feature>
<keyword evidence="1" id="KW-0812">Transmembrane</keyword>
<evidence type="ECO:0000256" key="1">
    <source>
        <dbReference type="SAM" id="Phobius"/>
    </source>
</evidence>
<protein>
    <recommendedName>
        <fullName evidence="2">RGS domain-containing protein</fullName>
    </recommendedName>
</protein>
<sequence>MSPPPPPLPPLLLRKYCFLCAHWLYIFVVSLLFIAGTSNSSNTPSSLIFDSKDVLPFNSTSLTIINIPSFYTVLINKLSFIETTNHTSSSTNDGRIDHFLHDFASFVTDTSFYMQCITAHTSYYLNPKFNASQVEILQPFLSNNSKVCSSPNSIYKDLMPLDTYHYSYLVLGKSPTIMFSPVNMMEPLLVILKNSIVSKTSRLSAWNFAFHDTFAYESMYEKPSSFQYVKDIEKIDPNAREEMIEFLEQLIDNDLKTFERVYNIYLTYGIGLGFSAMNNNISNIVYLENSTASFCHPIFQNKTERSNYHEALHRIDAYLYYYVKFKNNADNNQSIFDNGSTDFSKYQFKSSFHDHMDMNVDFSFYYEATRRSVFKGKFNTYLSALFNASTIHSIQQIQIYNLTLKELYHLYNSLNSRHLVGVFQAMVHPACFTYYNDYGEIYRIIGDSLFEIVANDVVYFSMVVIGILIYLANIISYIFKSSLFIKKRIFLPLVGPLALILLSLCFTFAIRAKMGALGFWIQMVIVSGPAPLLIGSYWVSLCRFAYLKNQRFFKKKRKPSNSVASCKTPLILKSCFTSSCCSVLLSCVSTLILFLICLIPISASSIAFILASITTPHEVFIILFALEVGFMLLFAGMFFLFDLTTSGYRTIRQKGLSYYLFFDDPFYYRVDILLMSIMLLSVIPLCVGSFQDSFPFFLVRKVASVMYFICFYFVIGGTVTFAYWWNKLRGTKLYNYLCCSGSSTTASTPPQNDLELNLMDSSFREMFRAYSINEFSLENLLLYEEMEFLVRKGKCSEQEVEKIYSKYIESRSEHEVNLPSDVKKQYVALMNEFKQEDPALYRRQTLQQGDSKEMEVVVDMSVSSASDLSQTIATNSKRNGYISPSKLQDILMFEVVKNMSDTYSRLELTLEFKWVVPL</sequence>
<feature type="transmembrane region" description="Helical" evidence="1">
    <location>
        <begin position="490"/>
        <end position="511"/>
    </location>
</feature>
<comment type="caution">
    <text evidence="3">The sequence shown here is derived from an EMBL/GenBank/DDBJ whole genome shotgun (WGS) entry which is preliminary data.</text>
</comment>
<keyword evidence="1" id="KW-1133">Transmembrane helix</keyword>
<proteinExistence type="predicted"/>
<feature type="transmembrane region" description="Helical" evidence="1">
    <location>
        <begin position="702"/>
        <end position="725"/>
    </location>
</feature>
<dbReference type="Pfam" id="PF00615">
    <property type="entry name" value="RGS"/>
    <property type="match status" value="1"/>
</dbReference>
<feature type="transmembrane region" description="Helical" evidence="1">
    <location>
        <begin position="666"/>
        <end position="690"/>
    </location>
</feature>
<keyword evidence="4" id="KW-1185">Reference proteome</keyword>